<name>Q1Z0P3_9GAMM</name>
<reference evidence="1 2" key="1">
    <citation type="submission" date="2006-03" db="EMBL/GenBank/DDBJ databases">
        <authorList>
            <person name="Bartlett D.H."/>
            <person name="Valle G."/>
            <person name="Lauro F.M."/>
            <person name="Vezzi A."/>
            <person name="Simonato F."/>
            <person name="Eloe E."/>
            <person name="Vitulo N."/>
            <person name="Stratton T.K."/>
            <person name="D'angelo M."/>
            <person name="Ferriera S."/>
            <person name="Johnson J."/>
            <person name="Kravitz S."/>
            <person name="Beeson K."/>
            <person name="Sutton G."/>
            <person name="Rogers Y."/>
            <person name="Friedman R."/>
            <person name="Frazier M."/>
            <person name="Venter J.C."/>
        </authorList>
    </citation>
    <scope>NUCLEOTIDE SEQUENCE [LARGE SCALE GENOMIC DNA]</scope>
    <source>
        <strain evidence="1 2">3TCK</strain>
    </source>
</reference>
<sequence>MLYVKSDKGWAEQKLKTVRQQNESDDILNNEIEHVAHESGKVKN</sequence>
<dbReference type="AlphaFoldDB" id="Q1Z0P3"/>
<dbReference type="Proteomes" id="UP000003789">
    <property type="component" value="Unassembled WGS sequence"/>
</dbReference>
<gene>
    <name evidence="1" type="ORF">P3TCK_13221</name>
</gene>
<comment type="caution">
    <text evidence="1">The sequence shown here is derived from an EMBL/GenBank/DDBJ whole genome shotgun (WGS) entry which is preliminary data.</text>
</comment>
<accession>Q1Z0P3</accession>
<proteinExistence type="predicted"/>
<dbReference type="EMBL" id="AAPH01000025">
    <property type="protein sequence ID" value="EAS42074.1"/>
    <property type="molecule type" value="Genomic_DNA"/>
</dbReference>
<dbReference type="HOGENOM" id="CLU_3219935_0_0_6"/>
<protein>
    <submittedName>
        <fullName evidence="1">Uncharacterized protein</fullName>
    </submittedName>
</protein>
<organism evidence="1 2">
    <name type="scientific">Photobacterium profundum 3TCK</name>
    <dbReference type="NCBI Taxonomy" id="314280"/>
    <lineage>
        <taxon>Bacteria</taxon>
        <taxon>Pseudomonadati</taxon>
        <taxon>Pseudomonadota</taxon>
        <taxon>Gammaproteobacteria</taxon>
        <taxon>Vibrionales</taxon>
        <taxon>Vibrionaceae</taxon>
        <taxon>Photobacterium</taxon>
    </lineage>
</organism>
<evidence type="ECO:0000313" key="1">
    <source>
        <dbReference type="EMBL" id="EAS42074.1"/>
    </source>
</evidence>
<evidence type="ECO:0000313" key="2">
    <source>
        <dbReference type="Proteomes" id="UP000003789"/>
    </source>
</evidence>